<dbReference type="OrthoDB" id="2162799at2759"/>
<dbReference type="EMBL" id="LK023321">
    <property type="protein sequence ID" value="CDS06691.1"/>
    <property type="molecule type" value="Genomic_DNA"/>
</dbReference>
<proteinExistence type="predicted"/>
<accession>A0A077WGF0</accession>
<gene>
    <name evidence="2" type="ORF">LRAMOSA09218</name>
</gene>
<feature type="compositionally biased region" description="Low complexity" evidence="1">
    <location>
        <begin position="141"/>
        <end position="154"/>
    </location>
</feature>
<organism evidence="2">
    <name type="scientific">Lichtheimia ramosa</name>
    <dbReference type="NCBI Taxonomy" id="688394"/>
    <lineage>
        <taxon>Eukaryota</taxon>
        <taxon>Fungi</taxon>
        <taxon>Fungi incertae sedis</taxon>
        <taxon>Mucoromycota</taxon>
        <taxon>Mucoromycotina</taxon>
        <taxon>Mucoromycetes</taxon>
        <taxon>Mucorales</taxon>
        <taxon>Lichtheimiaceae</taxon>
        <taxon>Lichtheimia</taxon>
    </lineage>
</organism>
<dbReference type="AlphaFoldDB" id="A0A077WGF0"/>
<feature type="compositionally biased region" description="Polar residues" evidence="1">
    <location>
        <begin position="131"/>
        <end position="140"/>
    </location>
</feature>
<feature type="compositionally biased region" description="Low complexity" evidence="1">
    <location>
        <begin position="163"/>
        <end position="175"/>
    </location>
</feature>
<feature type="region of interest" description="Disordered" evidence="1">
    <location>
        <begin position="573"/>
        <end position="593"/>
    </location>
</feature>
<feature type="compositionally biased region" description="Polar residues" evidence="1">
    <location>
        <begin position="108"/>
        <end position="123"/>
    </location>
</feature>
<name>A0A077WGF0_9FUNG</name>
<feature type="region of interest" description="Disordered" evidence="1">
    <location>
        <begin position="107"/>
        <end position="183"/>
    </location>
</feature>
<reference evidence="2" key="1">
    <citation type="journal article" date="2014" name="Genome Announc.">
        <title>De novo whole-genome sequence and genome annotation of Lichtheimia ramosa.</title>
        <authorList>
            <person name="Linde J."/>
            <person name="Schwartze V."/>
            <person name="Binder U."/>
            <person name="Lass-Florl C."/>
            <person name="Voigt K."/>
            <person name="Horn F."/>
        </authorList>
    </citation>
    <scope>NUCLEOTIDE SEQUENCE</scope>
    <source>
        <strain evidence="2">JMRC FSU:6197</strain>
    </source>
</reference>
<evidence type="ECO:0000313" key="2">
    <source>
        <dbReference type="EMBL" id="CDS06691.1"/>
    </source>
</evidence>
<protein>
    <submittedName>
        <fullName evidence="2">Uncharacterized protein</fullName>
    </submittedName>
</protein>
<evidence type="ECO:0000256" key="1">
    <source>
        <dbReference type="SAM" id="MobiDB-lite"/>
    </source>
</evidence>
<sequence length="651" mass="72873">MEKAANDKPMLGGVQTEDDIWTDCLKVILSMLEDSFARDSGLDQLNTSTQRSDYTRDKTPIVQTKGLRSIVGNVTATKRKRSSFLDHARDRKMQRISSNLANDIARSLSVSGRNPTPTPSSSTDDADIVMSGSTSPMRTFTNNNNNTSSSSPPTRIYHKMISSRRSSPQPSSSSSNNMKNDEDPSLLLQRISNGSRLPHHTMDFDEWIKAQAQRQNFNIMEYRQLFEEKQKQLHHYLSEIDGSHDPTKSDAQRFMDIKENLARILKIANDLSGDQSIAFVDIFPEWKAFEGHINKSMSYVQASTCHFQAVEDMKQLSTQSIPRTDDLLADTRRLQALLSEKMTLYGDNLAQNGLEWKAMGLPVDEQLLAMAKGWFYNLCIGLISELDMACSRLRSLVNDMRELMRHPEGEKLMESIACGLEFISSTTSFIGLPSRKLVYGCRVLATVYAQWVSEGLELLQETQLQQRNSGKSTSNNMMNTTSTRHTRVDIRLMQWMDNMMRILTSLQSLQDEPAVPHQQHAWNNVESAYAATPYEPAHDNESLAVLENLTSMLVEITVRAMAVIETNCSSTTSRTVSSAGANGGGGGSGPTTMSRHANIMTNPIMSTIHMKDTVLSFVDRIVELAGRADVDGWRVQRLHAHLERIEAASCI</sequence>